<sequence length="240" mass="28614">MTSLPKLKVPQETGISAIPILPQDCSPPRRSKTVIGIKKSSHSLDGNSRSAALFPWLQPDLPDSKPTPRFDPLRPTREKSFTLSSTDAEFENEINMLRKKREQYHQFHRNWMRPFYGSKVDQEEYRYCIVCYVFVVTKVNRKGIRSELKNQMSEKQNNWKTFQKDKVQETVQAYSYDQECINKDRMDRKEKAVYLRKFRDENKKAIEERENLKREKRINTAVFEQELLRYNPVNWSQTLR</sequence>
<dbReference type="Proteomes" id="UP000230750">
    <property type="component" value="Unassembled WGS sequence"/>
</dbReference>
<dbReference type="AlphaFoldDB" id="A0A2G8L4R8"/>
<reference evidence="1 2" key="1">
    <citation type="journal article" date="2017" name="PLoS Biol.">
        <title>The sea cucumber genome provides insights into morphological evolution and visceral regeneration.</title>
        <authorList>
            <person name="Zhang X."/>
            <person name="Sun L."/>
            <person name="Yuan J."/>
            <person name="Sun Y."/>
            <person name="Gao Y."/>
            <person name="Zhang L."/>
            <person name="Li S."/>
            <person name="Dai H."/>
            <person name="Hamel J.F."/>
            <person name="Liu C."/>
            <person name="Yu Y."/>
            <person name="Liu S."/>
            <person name="Lin W."/>
            <person name="Guo K."/>
            <person name="Jin S."/>
            <person name="Xu P."/>
            <person name="Storey K.B."/>
            <person name="Huan P."/>
            <person name="Zhang T."/>
            <person name="Zhou Y."/>
            <person name="Zhang J."/>
            <person name="Lin C."/>
            <person name="Li X."/>
            <person name="Xing L."/>
            <person name="Huo D."/>
            <person name="Sun M."/>
            <person name="Wang L."/>
            <person name="Mercier A."/>
            <person name="Li F."/>
            <person name="Yang H."/>
            <person name="Xiang J."/>
        </authorList>
    </citation>
    <scope>NUCLEOTIDE SEQUENCE [LARGE SCALE GENOMIC DNA]</scope>
    <source>
        <strain evidence="1">Shaxun</strain>
        <tissue evidence="1">Muscle</tissue>
    </source>
</reference>
<gene>
    <name evidence="1" type="ORF">BSL78_07853</name>
</gene>
<dbReference type="OrthoDB" id="9992297at2759"/>
<protein>
    <submittedName>
        <fullName evidence="1">Uncharacterized protein</fullName>
    </submittedName>
</protein>
<dbReference type="EMBL" id="MRZV01000222">
    <property type="protein sequence ID" value="PIK55257.1"/>
    <property type="molecule type" value="Genomic_DNA"/>
</dbReference>
<keyword evidence="2" id="KW-1185">Reference proteome</keyword>
<proteinExistence type="predicted"/>
<accession>A0A2G8L4R8</accession>
<evidence type="ECO:0000313" key="2">
    <source>
        <dbReference type="Proteomes" id="UP000230750"/>
    </source>
</evidence>
<organism evidence="1 2">
    <name type="scientific">Stichopus japonicus</name>
    <name type="common">Sea cucumber</name>
    <dbReference type="NCBI Taxonomy" id="307972"/>
    <lineage>
        <taxon>Eukaryota</taxon>
        <taxon>Metazoa</taxon>
        <taxon>Echinodermata</taxon>
        <taxon>Eleutherozoa</taxon>
        <taxon>Echinozoa</taxon>
        <taxon>Holothuroidea</taxon>
        <taxon>Aspidochirotacea</taxon>
        <taxon>Aspidochirotida</taxon>
        <taxon>Stichopodidae</taxon>
        <taxon>Apostichopus</taxon>
    </lineage>
</organism>
<evidence type="ECO:0000313" key="1">
    <source>
        <dbReference type="EMBL" id="PIK55257.1"/>
    </source>
</evidence>
<comment type="caution">
    <text evidence="1">The sequence shown here is derived from an EMBL/GenBank/DDBJ whole genome shotgun (WGS) entry which is preliminary data.</text>
</comment>
<name>A0A2G8L4R8_STIJA</name>